<organism evidence="8 9">
    <name type="scientific">Lentisphaera profundi</name>
    <dbReference type="NCBI Taxonomy" id="1658616"/>
    <lineage>
        <taxon>Bacteria</taxon>
        <taxon>Pseudomonadati</taxon>
        <taxon>Lentisphaerota</taxon>
        <taxon>Lentisphaeria</taxon>
        <taxon>Lentisphaerales</taxon>
        <taxon>Lentisphaeraceae</taxon>
        <taxon>Lentisphaera</taxon>
    </lineage>
</organism>
<dbReference type="RefSeq" id="WP_274150361.1">
    <property type="nucleotide sequence ID" value="NZ_CP117811.1"/>
</dbReference>
<protein>
    <submittedName>
        <fullName evidence="8">Sulfatase</fullName>
    </submittedName>
</protein>
<gene>
    <name evidence="8" type="ORF">PQO03_11265</name>
</gene>
<dbReference type="EMBL" id="CP117811">
    <property type="protein sequence ID" value="WDE96287.1"/>
    <property type="molecule type" value="Genomic_DNA"/>
</dbReference>
<comment type="cofactor">
    <cofactor evidence="1">
        <name>Ca(2+)</name>
        <dbReference type="ChEBI" id="CHEBI:29108"/>
    </cofactor>
</comment>
<dbReference type="InterPro" id="IPR035874">
    <property type="entry name" value="IDS"/>
</dbReference>
<sequence>MYRFILLSLITYTSLALERPNILMIAVDDLKPILGAYGDPLIQSPTIDKLAQKSAFYESAYCQQAVCGASRASIMTGLRPDSSRVWEFRQLMRERNPNAITIPEYFKSQGYMTCFTGKIFDYRCVADGKKQDLPSWSRKEQPRNSEAMKNLGFADPAFHEKIRLKTIELKQQVKKASYDEVKKAMGGSPCFEGSVDGPDEIYEDGMIAKEGVRLIKELGQKEKPFFIAVGFKKPHLPFVAPKKYWDMYKESDFALESYQSAAQGAPSYAYQDSWEFSGYNVPRVNGKVPEDFQRKLKHGYAACISYVDAQIAKLLSTLKQEGLEENTIIIFWSDHGFHLGDHGMWCKHSNYEQATRVPFFLYDPRQQLKSGVYKQPVELIDMFPTLCELSALEIPEILDGKSLLSEEAQQATFALSQFPRNAGKNKKIMGYGFRFERYRYIEWVDNNYQNDNTQFGPLKEIELYDYEKDPLETVNLANNPEYREILKKLQKQAKASGLSRAIYSN</sequence>
<comment type="similarity">
    <text evidence="2">Belongs to the sulfatase family.</text>
</comment>
<keyword evidence="4" id="KW-0732">Signal</keyword>
<evidence type="ECO:0000256" key="5">
    <source>
        <dbReference type="ARBA" id="ARBA00022801"/>
    </source>
</evidence>
<dbReference type="Proteomes" id="UP001214250">
    <property type="component" value="Chromosome 1"/>
</dbReference>
<keyword evidence="3" id="KW-0479">Metal-binding</keyword>
<proteinExistence type="inferred from homology"/>
<dbReference type="InterPro" id="IPR000917">
    <property type="entry name" value="Sulfatase_N"/>
</dbReference>
<evidence type="ECO:0000256" key="6">
    <source>
        <dbReference type="ARBA" id="ARBA00022837"/>
    </source>
</evidence>
<dbReference type="CDD" id="cd16030">
    <property type="entry name" value="iduronate-2-sulfatase"/>
    <property type="match status" value="1"/>
</dbReference>
<keyword evidence="5" id="KW-0378">Hydrolase</keyword>
<dbReference type="SUPFAM" id="SSF53649">
    <property type="entry name" value="Alkaline phosphatase-like"/>
    <property type="match status" value="1"/>
</dbReference>
<accession>A0ABY7VQK4</accession>
<keyword evidence="9" id="KW-1185">Reference proteome</keyword>
<evidence type="ECO:0000259" key="7">
    <source>
        <dbReference type="Pfam" id="PF00884"/>
    </source>
</evidence>
<evidence type="ECO:0000313" key="8">
    <source>
        <dbReference type="EMBL" id="WDE96287.1"/>
    </source>
</evidence>
<dbReference type="InterPro" id="IPR017850">
    <property type="entry name" value="Alkaline_phosphatase_core_sf"/>
</dbReference>
<reference evidence="8 9" key="1">
    <citation type="submission" date="2023-02" db="EMBL/GenBank/DDBJ databases">
        <title>Genome sequence of Lentisphaera profundi SAORIC-696.</title>
        <authorList>
            <person name="Kim e."/>
            <person name="Cho J.-C."/>
            <person name="Choi A."/>
            <person name="Kang I."/>
        </authorList>
    </citation>
    <scope>NUCLEOTIDE SEQUENCE [LARGE SCALE GENOMIC DNA]</scope>
    <source>
        <strain evidence="8 9">SAORIC-696</strain>
    </source>
</reference>
<dbReference type="Gene3D" id="3.40.720.10">
    <property type="entry name" value="Alkaline Phosphatase, subunit A"/>
    <property type="match status" value="1"/>
</dbReference>
<dbReference type="PANTHER" id="PTHR45953">
    <property type="entry name" value="IDURONATE 2-SULFATASE"/>
    <property type="match status" value="1"/>
</dbReference>
<feature type="domain" description="Sulfatase N-terminal" evidence="7">
    <location>
        <begin position="20"/>
        <end position="389"/>
    </location>
</feature>
<dbReference type="PANTHER" id="PTHR45953:SF1">
    <property type="entry name" value="IDURONATE 2-SULFATASE"/>
    <property type="match status" value="1"/>
</dbReference>
<name>A0ABY7VQK4_9BACT</name>
<evidence type="ECO:0000256" key="3">
    <source>
        <dbReference type="ARBA" id="ARBA00022723"/>
    </source>
</evidence>
<evidence type="ECO:0000256" key="4">
    <source>
        <dbReference type="ARBA" id="ARBA00022729"/>
    </source>
</evidence>
<evidence type="ECO:0000256" key="2">
    <source>
        <dbReference type="ARBA" id="ARBA00008779"/>
    </source>
</evidence>
<evidence type="ECO:0000313" key="9">
    <source>
        <dbReference type="Proteomes" id="UP001214250"/>
    </source>
</evidence>
<keyword evidence="6" id="KW-0106">Calcium</keyword>
<dbReference type="Pfam" id="PF00884">
    <property type="entry name" value="Sulfatase"/>
    <property type="match status" value="1"/>
</dbReference>
<evidence type="ECO:0000256" key="1">
    <source>
        <dbReference type="ARBA" id="ARBA00001913"/>
    </source>
</evidence>